<comment type="subcellular location">
    <subcellularLocation>
        <location evidence="1">Cell membrane</location>
        <topology evidence="1">Multi-pass membrane protein</topology>
    </subcellularLocation>
</comment>
<reference evidence="9 10" key="1">
    <citation type="submission" date="2015-10" db="EMBL/GenBank/DDBJ databases">
        <title>Draft genome of Bosea thiooxidans.</title>
        <authorList>
            <person name="Wang X."/>
        </authorList>
    </citation>
    <scope>NUCLEOTIDE SEQUENCE [LARGE SCALE GENOMIC DNA]</scope>
    <source>
        <strain evidence="9 10">CGMCC 9174</strain>
    </source>
</reference>
<keyword evidence="10" id="KW-1185">Reference proteome</keyword>
<feature type="transmembrane region" description="Helical" evidence="7">
    <location>
        <begin position="123"/>
        <end position="144"/>
    </location>
</feature>
<feature type="transmembrane region" description="Helical" evidence="7">
    <location>
        <begin position="96"/>
        <end position="117"/>
    </location>
</feature>
<evidence type="ECO:0000256" key="7">
    <source>
        <dbReference type="SAM" id="Phobius"/>
    </source>
</evidence>
<feature type="transmembrane region" description="Helical" evidence="7">
    <location>
        <begin position="59"/>
        <end position="84"/>
    </location>
</feature>
<evidence type="ECO:0000256" key="2">
    <source>
        <dbReference type="ARBA" id="ARBA00008193"/>
    </source>
</evidence>
<accession>A0A0Q3KU00</accession>
<proteinExistence type="inferred from homology"/>
<sequence>MPPSTDPVFEAAGVAIFALTGAIVAARKGMDPFGFILLATITGVGGGTLRDLLLDRPVFWVQAPTDVIICTAIALNSWALAYLRPGLLEGWSGRKLLLWADAAGLSLFAVIGTLRGLDAGVPVHSAVALGAMTATFGGILRDVLAGDRPMVLWSRDFYVTAAAAGAAMTALLVGLGLPGLVVVLGGSAAAFGLRAGSLLFGWSFPKLPGQPPQ</sequence>
<keyword evidence="6 7" id="KW-0472">Membrane</keyword>
<comment type="caution">
    <text evidence="9">The sequence shown here is derived from an EMBL/GenBank/DDBJ whole genome shotgun (WGS) entry which is preliminary data.</text>
</comment>
<keyword evidence="3" id="KW-1003">Cell membrane</keyword>
<dbReference type="STRING" id="53254.SAMN05660750_02053"/>
<feature type="transmembrane region" description="Helical" evidence="7">
    <location>
        <begin position="156"/>
        <end position="175"/>
    </location>
</feature>
<evidence type="ECO:0000259" key="8">
    <source>
        <dbReference type="Pfam" id="PF03458"/>
    </source>
</evidence>
<dbReference type="PANTHER" id="PTHR30506:SF3">
    <property type="entry name" value="UPF0126 INNER MEMBRANE PROTEIN YADS-RELATED"/>
    <property type="match status" value="1"/>
</dbReference>
<keyword evidence="4 7" id="KW-0812">Transmembrane</keyword>
<dbReference type="AlphaFoldDB" id="A0A0Q3KU00"/>
<dbReference type="GO" id="GO:0005886">
    <property type="term" value="C:plasma membrane"/>
    <property type="evidence" value="ECO:0007669"/>
    <property type="project" value="UniProtKB-SubCell"/>
</dbReference>
<dbReference type="PANTHER" id="PTHR30506">
    <property type="entry name" value="INNER MEMBRANE PROTEIN"/>
    <property type="match status" value="1"/>
</dbReference>
<feature type="transmembrane region" description="Helical" evidence="7">
    <location>
        <begin position="6"/>
        <end position="26"/>
    </location>
</feature>
<dbReference type="Proteomes" id="UP000051562">
    <property type="component" value="Unassembled WGS sequence"/>
</dbReference>
<keyword evidence="5 7" id="KW-1133">Transmembrane helix</keyword>
<evidence type="ECO:0000256" key="6">
    <source>
        <dbReference type="ARBA" id="ARBA00023136"/>
    </source>
</evidence>
<name>A0A0Q3KU00_9HYPH</name>
<evidence type="ECO:0000313" key="9">
    <source>
        <dbReference type="EMBL" id="KQK27932.1"/>
    </source>
</evidence>
<feature type="transmembrane region" description="Helical" evidence="7">
    <location>
        <begin position="33"/>
        <end position="53"/>
    </location>
</feature>
<evidence type="ECO:0000313" key="10">
    <source>
        <dbReference type="Proteomes" id="UP000051562"/>
    </source>
</evidence>
<dbReference type="InterPro" id="IPR005115">
    <property type="entry name" value="Gly_transporter"/>
</dbReference>
<feature type="domain" description="Glycine transporter" evidence="8">
    <location>
        <begin position="98"/>
        <end position="172"/>
    </location>
</feature>
<evidence type="ECO:0000256" key="3">
    <source>
        <dbReference type="ARBA" id="ARBA00022475"/>
    </source>
</evidence>
<evidence type="ECO:0000256" key="4">
    <source>
        <dbReference type="ARBA" id="ARBA00022692"/>
    </source>
</evidence>
<dbReference type="EMBL" id="LMAR01000086">
    <property type="protein sequence ID" value="KQK27932.1"/>
    <property type="molecule type" value="Genomic_DNA"/>
</dbReference>
<dbReference type="Pfam" id="PF03458">
    <property type="entry name" value="Gly_transporter"/>
    <property type="match status" value="2"/>
</dbReference>
<evidence type="ECO:0000256" key="5">
    <source>
        <dbReference type="ARBA" id="ARBA00022989"/>
    </source>
</evidence>
<feature type="domain" description="Glycine transporter" evidence="8">
    <location>
        <begin position="8"/>
        <end position="80"/>
    </location>
</feature>
<protein>
    <recommendedName>
        <fullName evidence="8">Glycine transporter domain-containing protein</fullName>
    </recommendedName>
</protein>
<gene>
    <name evidence="9" type="ORF">ARD30_24230</name>
</gene>
<comment type="similarity">
    <text evidence="2">Belongs to the UPF0126 family.</text>
</comment>
<organism evidence="9 10">
    <name type="scientific">Bosea thiooxidans</name>
    <dbReference type="NCBI Taxonomy" id="53254"/>
    <lineage>
        <taxon>Bacteria</taxon>
        <taxon>Pseudomonadati</taxon>
        <taxon>Pseudomonadota</taxon>
        <taxon>Alphaproteobacteria</taxon>
        <taxon>Hyphomicrobiales</taxon>
        <taxon>Boseaceae</taxon>
        <taxon>Bosea</taxon>
    </lineage>
</organism>
<evidence type="ECO:0000256" key="1">
    <source>
        <dbReference type="ARBA" id="ARBA00004651"/>
    </source>
</evidence>